<dbReference type="SUPFAM" id="SSF52425">
    <property type="entry name" value="Cryptochrome/photolyase, N-terminal domain"/>
    <property type="match status" value="1"/>
</dbReference>
<comment type="caution">
    <text evidence="4">The sequence shown here is derived from an EMBL/GenBank/DDBJ whole genome shotgun (WGS) entry which is preliminary data.</text>
</comment>
<dbReference type="InterPro" id="IPR002081">
    <property type="entry name" value="Cryptochrome/DNA_photolyase_1"/>
</dbReference>
<feature type="compositionally biased region" description="Basic residues" evidence="2">
    <location>
        <begin position="176"/>
        <end position="209"/>
    </location>
</feature>
<gene>
    <name evidence="4" type="primary">DASH</name>
    <name evidence="4" type="ORF">SO694_00019168</name>
</gene>
<evidence type="ECO:0000313" key="5">
    <source>
        <dbReference type="Proteomes" id="UP001363151"/>
    </source>
</evidence>
<comment type="similarity">
    <text evidence="1">Belongs to the DNA photolyase class-1 family.</text>
</comment>
<dbReference type="PROSITE" id="PS51645">
    <property type="entry name" value="PHR_CRY_ALPHA_BETA"/>
    <property type="match status" value="1"/>
</dbReference>
<dbReference type="Gene3D" id="3.40.50.620">
    <property type="entry name" value="HUPs"/>
    <property type="match status" value="1"/>
</dbReference>
<sequence length="353" mass="39002">MSALAATAKPTTIVWLRDELRVHDNALLAEAAARGGPVLPVYVLDDRVFDAAATSESGGSRNGLVVERGRPADVLAGLCAAVGGDATVLCSDAACSEERKDEAAAAKVAPLAKVWEGTLYHPEDLRGVAFHDLFTAWRTKVEKAGTRASRRRLRKPRRCRAPPGRRRREARGAAPHARRPRLRRGRRGLRRPRRLLRARGRRDRGARAPRKYAFEEDRLKDYYDTRNGMIGQGYSTKLAPWLSRGCVSPRAVARACAYERTRGIKNKRLGRVEIDRWFEILELGGPRGAGAGDYPAPLPTQGFKFPDGARPGKKSHQQDRKGKGGERAQIQRKRKQKSPAGRLGLGRVGALFK</sequence>
<evidence type="ECO:0000256" key="1">
    <source>
        <dbReference type="ARBA" id="ARBA00005862"/>
    </source>
</evidence>
<evidence type="ECO:0000259" key="3">
    <source>
        <dbReference type="PROSITE" id="PS51645"/>
    </source>
</evidence>
<dbReference type="InterPro" id="IPR036134">
    <property type="entry name" value="Crypto/Photolyase_FAD-like_sf"/>
</dbReference>
<reference evidence="4 5" key="1">
    <citation type="submission" date="2024-03" db="EMBL/GenBank/DDBJ databases">
        <title>Aureococcus anophagefferens CCMP1851 and Kratosvirus quantuckense: Draft genome of a second virus-susceptible host strain in the model system.</title>
        <authorList>
            <person name="Chase E."/>
            <person name="Truchon A.R."/>
            <person name="Schepens W."/>
            <person name="Wilhelm S.W."/>
        </authorList>
    </citation>
    <scope>NUCLEOTIDE SEQUENCE [LARGE SCALE GENOMIC DNA]</scope>
    <source>
        <strain evidence="4 5">CCMP1851</strain>
    </source>
</reference>
<dbReference type="PANTHER" id="PTHR11455:SF22">
    <property type="entry name" value="CRYPTOCHROME DASH"/>
    <property type="match status" value="1"/>
</dbReference>
<dbReference type="EMBL" id="JBBJCI010000152">
    <property type="protein sequence ID" value="KAK7241801.1"/>
    <property type="molecule type" value="Genomic_DNA"/>
</dbReference>
<proteinExistence type="inferred from homology"/>
<organism evidence="4 5">
    <name type="scientific">Aureococcus anophagefferens</name>
    <name type="common">Harmful bloom alga</name>
    <dbReference type="NCBI Taxonomy" id="44056"/>
    <lineage>
        <taxon>Eukaryota</taxon>
        <taxon>Sar</taxon>
        <taxon>Stramenopiles</taxon>
        <taxon>Ochrophyta</taxon>
        <taxon>Pelagophyceae</taxon>
        <taxon>Pelagomonadales</taxon>
        <taxon>Pelagomonadaceae</taxon>
        <taxon>Aureococcus</taxon>
    </lineage>
</organism>
<dbReference type="Pfam" id="PF00875">
    <property type="entry name" value="DNA_photolyase"/>
    <property type="match status" value="1"/>
</dbReference>
<evidence type="ECO:0000313" key="4">
    <source>
        <dbReference type="EMBL" id="KAK7241801.1"/>
    </source>
</evidence>
<dbReference type="SUPFAM" id="SSF48173">
    <property type="entry name" value="Cryptochrome/photolyase FAD-binding domain"/>
    <property type="match status" value="1"/>
</dbReference>
<protein>
    <submittedName>
        <fullName evidence="4">DNA photolyase</fullName>
    </submittedName>
</protein>
<feature type="region of interest" description="Disordered" evidence="2">
    <location>
        <begin position="291"/>
        <end position="353"/>
    </location>
</feature>
<feature type="compositionally biased region" description="Basic and acidic residues" evidence="2">
    <location>
        <begin position="316"/>
        <end position="326"/>
    </location>
</feature>
<dbReference type="Gene3D" id="1.25.40.80">
    <property type="match status" value="1"/>
</dbReference>
<name>A0ABR1G0E9_AURAN</name>
<dbReference type="Proteomes" id="UP001363151">
    <property type="component" value="Unassembled WGS sequence"/>
</dbReference>
<dbReference type="InterPro" id="IPR006050">
    <property type="entry name" value="DNA_photolyase_N"/>
</dbReference>
<dbReference type="PANTHER" id="PTHR11455">
    <property type="entry name" value="CRYPTOCHROME"/>
    <property type="match status" value="1"/>
</dbReference>
<feature type="domain" description="Photolyase/cryptochrome alpha/beta" evidence="3">
    <location>
        <begin position="10"/>
        <end position="156"/>
    </location>
</feature>
<evidence type="ECO:0000256" key="2">
    <source>
        <dbReference type="SAM" id="MobiDB-lite"/>
    </source>
</evidence>
<feature type="region of interest" description="Disordered" evidence="2">
    <location>
        <begin position="145"/>
        <end position="209"/>
    </location>
</feature>
<accession>A0ABR1G0E9</accession>
<feature type="compositionally biased region" description="Basic residues" evidence="2">
    <location>
        <begin position="148"/>
        <end position="169"/>
    </location>
</feature>
<dbReference type="InterPro" id="IPR036155">
    <property type="entry name" value="Crypto/Photolyase_N_sf"/>
</dbReference>
<dbReference type="InterPro" id="IPR014729">
    <property type="entry name" value="Rossmann-like_a/b/a_fold"/>
</dbReference>
<keyword evidence="5" id="KW-1185">Reference proteome</keyword>